<dbReference type="Gene3D" id="2.40.30.10">
    <property type="entry name" value="Translation factors"/>
    <property type="match status" value="1"/>
</dbReference>
<dbReference type="PANTHER" id="PTHR43513:SF3">
    <property type="entry name" value="DIHYDROOROTATE DEHYDROGENASE B (NAD(+)), ELECTRON TRANSFER SUBUNIT-RELATED"/>
    <property type="match status" value="1"/>
</dbReference>
<dbReference type="SUPFAM" id="SSF63380">
    <property type="entry name" value="Riboflavin synthase domain-like"/>
    <property type="match status" value="1"/>
</dbReference>
<reference evidence="1" key="2">
    <citation type="journal article" date="2021" name="PeerJ">
        <title>Extensive microbial diversity within the chicken gut microbiome revealed by metagenomics and culture.</title>
        <authorList>
            <person name="Gilroy R."/>
            <person name="Ravi A."/>
            <person name="Getino M."/>
            <person name="Pursley I."/>
            <person name="Horton D.L."/>
            <person name="Alikhan N.F."/>
            <person name="Baker D."/>
            <person name="Gharbi K."/>
            <person name="Hall N."/>
            <person name="Watson M."/>
            <person name="Adriaenssens E.M."/>
            <person name="Foster-Nyarko E."/>
            <person name="Jarju S."/>
            <person name="Secka A."/>
            <person name="Antonio M."/>
            <person name="Oren A."/>
            <person name="Chaudhuri R.R."/>
            <person name="La Ragione R."/>
            <person name="Hildebrand F."/>
            <person name="Pallen M.J."/>
        </authorList>
    </citation>
    <scope>NUCLEOTIDE SEQUENCE</scope>
    <source>
        <strain evidence="1">ChiSjej4B22-8349</strain>
    </source>
</reference>
<protein>
    <recommendedName>
        <fullName evidence="3">FAD-binding FR-type domain-containing protein</fullName>
    </recommendedName>
</protein>
<name>A0A9D1N7A3_9FIRM</name>
<sequence>MTYINELCADIGTDNCPCPLAETGDCLVCSRLAGRGECDCRWAGVCVYNEYIQNGGAVLQRREDRPVEILKKTWYDSDLLVLVLKVSKGFALRASRPGSFVFVNPVGRSAVSNVPVSIMRTDAKEGKIFLAIRIISAKTKAVAEAEDMLMLRGVYRNGLLGGGLPGLRDDVRSVRAGGSASGQGKPQERRWLVMTKGAGFAPAVNLLTAADGKVRTDLLIDTEKIGEEMISDNLRTVKGMDDGMVKAGAVSLLEMTEVLKAERAKGRYPSPPGIDKVEAYDRVMILASDYYIKTLAECLEIPSRKLVFCNNFRMCCGEGICGACGHTDRTGHVSKMCKCRNVDVGELLGV</sequence>
<evidence type="ECO:0008006" key="3">
    <source>
        <dbReference type="Google" id="ProtNLM"/>
    </source>
</evidence>
<dbReference type="InterPro" id="IPR050353">
    <property type="entry name" value="PyrK_electron_transfer"/>
</dbReference>
<accession>A0A9D1N7A3</accession>
<reference evidence="1" key="1">
    <citation type="submission" date="2020-10" db="EMBL/GenBank/DDBJ databases">
        <authorList>
            <person name="Gilroy R."/>
        </authorList>
    </citation>
    <scope>NUCLEOTIDE SEQUENCE</scope>
    <source>
        <strain evidence="1">ChiSjej4B22-8349</strain>
    </source>
</reference>
<dbReference type="Proteomes" id="UP000824130">
    <property type="component" value="Unassembled WGS sequence"/>
</dbReference>
<evidence type="ECO:0000313" key="1">
    <source>
        <dbReference type="EMBL" id="HIU96037.1"/>
    </source>
</evidence>
<dbReference type="EMBL" id="DVOB01000109">
    <property type="protein sequence ID" value="HIU96037.1"/>
    <property type="molecule type" value="Genomic_DNA"/>
</dbReference>
<dbReference type="AlphaFoldDB" id="A0A9D1N7A3"/>
<organism evidence="1 2">
    <name type="scientific">Candidatus Allocopromorpha excrementipullorum</name>
    <dbReference type="NCBI Taxonomy" id="2840743"/>
    <lineage>
        <taxon>Bacteria</taxon>
        <taxon>Bacillati</taxon>
        <taxon>Bacillota</taxon>
        <taxon>Clostridia</taxon>
        <taxon>Eubacteriales</taxon>
        <taxon>Eubacteriaceae</taxon>
        <taxon>Eubacteriaceae incertae sedis</taxon>
        <taxon>Candidatus Allocopromorpha</taxon>
    </lineage>
</organism>
<gene>
    <name evidence="1" type="ORF">IAD25_04910</name>
</gene>
<comment type="caution">
    <text evidence="1">The sequence shown here is derived from an EMBL/GenBank/DDBJ whole genome shotgun (WGS) entry which is preliminary data.</text>
</comment>
<dbReference type="PANTHER" id="PTHR43513">
    <property type="entry name" value="DIHYDROOROTATE DEHYDROGENASE B (NAD(+)), ELECTRON TRANSFER SUBUNIT"/>
    <property type="match status" value="1"/>
</dbReference>
<evidence type="ECO:0000313" key="2">
    <source>
        <dbReference type="Proteomes" id="UP000824130"/>
    </source>
</evidence>
<proteinExistence type="predicted"/>
<dbReference type="InterPro" id="IPR017938">
    <property type="entry name" value="Riboflavin_synthase-like_b-brl"/>
</dbReference>